<dbReference type="Pfam" id="PF12854">
    <property type="entry name" value="PPR_1"/>
    <property type="match status" value="1"/>
</dbReference>
<dbReference type="Pfam" id="PF13041">
    <property type="entry name" value="PPR_2"/>
    <property type="match status" value="3"/>
</dbReference>
<keyword evidence="2" id="KW-0677">Repeat</keyword>
<evidence type="ECO:0000256" key="2">
    <source>
        <dbReference type="ARBA" id="ARBA00022737"/>
    </source>
</evidence>
<evidence type="ECO:0008006" key="6">
    <source>
        <dbReference type="Google" id="ProtNLM"/>
    </source>
</evidence>
<keyword evidence="5" id="KW-1185">Reference proteome</keyword>
<dbReference type="Pfam" id="PF01535">
    <property type="entry name" value="PPR"/>
    <property type="match status" value="5"/>
</dbReference>
<dbReference type="GO" id="GO:0005739">
    <property type="term" value="C:mitochondrion"/>
    <property type="evidence" value="ECO:0007669"/>
    <property type="project" value="TreeGrafter"/>
</dbReference>
<protein>
    <recommendedName>
        <fullName evidence="6">Pentatricopeptide repeat-containing protein</fullName>
    </recommendedName>
</protein>
<proteinExistence type="inferred from homology"/>
<feature type="repeat" description="PPR" evidence="3">
    <location>
        <begin position="476"/>
        <end position="510"/>
    </location>
</feature>
<feature type="repeat" description="PPR" evidence="3">
    <location>
        <begin position="546"/>
        <end position="576"/>
    </location>
</feature>
<name>A0A8S2ABT9_ARAAE</name>
<gene>
    <name evidence="4" type="ORF">AARE701A_LOCUS13432</name>
</gene>
<dbReference type="InterPro" id="IPR002885">
    <property type="entry name" value="PPR_rpt"/>
</dbReference>
<feature type="repeat" description="PPR" evidence="3">
    <location>
        <begin position="441"/>
        <end position="475"/>
    </location>
</feature>
<feature type="repeat" description="PPR" evidence="3">
    <location>
        <begin position="302"/>
        <end position="336"/>
    </location>
</feature>
<feature type="repeat" description="PPR" evidence="3">
    <location>
        <begin position="511"/>
        <end position="545"/>
    </location>
</feature>
<dbReference type="Gene3D" id="1.25.40.10">
    <property type="entry name" value="Tetratricopeptide repeat domain"/>
    <property type="match status" value="4"/>
</dbReference>
<feature type="repeat" description="PPR" evidence="3">
    <location>
        <begin position="587"/>
        <end position="621"/>
    </location>
</feature>
<evidence type="ECO:0000313" key="4">
    <source>
        <dbReference type="EMBL" id="CAE6076300.1"/>
    </source>
</evidence>
<dbReference type="PROSITE" id="PS51375">
    <property type="entry name" value="PPR"/>
    <property type="match status" value="11"/>
</dbReference>
<dbReference type="NCBIfam" id="TIGR00756">
    <property type="entry name" value="PPR"/>
    <property type="match status" value="10"/>
</dbReference>
<dbReference type="SUPFAM" id="SSF81901">
    <property type="entry name" value="HCP-like"/>
    <property type="match status" value="1"/>
</dbReference>
<organism evidence="4 5">
    <name type="scientific">Arabidopsis arenosa</name>
    <name type="common">Sand rock-cress</name>
    <name type="synonym">Cardaminopsis arenosa</name>
    <dbReference type="NCBI Taxonomy" id="38785"/>
    <lineage>
        <taxon>Eukaryota</taxon>
        <taxon>Viridiplantae</taxon>
        <taxon>Streptophyta</taxon>
        <taxon>Embryophyta</taxon>
        <taxon>Tracheophyta</taxon>
        <taxon>Spermatophyta</taxon>
        <taxon>Magnoliopsida</taxon>
        <taxon>eudicotyledons</taxon>
        <taxon>Gunneridae</taxon>
        <taxon>Pentapetalae</taxon>
        <taxon>rosids</taxon>
        <taxon>malvids</taxon>
        <taxon>Brassicales</taxon>
        <taxon>Brassicaceae</taxon>
        <taxon>Camelineae</taxon>
        <taxon>Arabidopsis</taxon>
    </lineage>
</organism>
<accession>A0A8S2ABT9</accession>
<evidence type="ECO:0000256" key="1">
    <source>
        <dbReference type="ARBA" id="ARBA00007626"/>
    </source>
</evidence>
<feature type="repeat" description="PPR" evidence="3">
    <location>
        <begin position="231"/>
        <end position="265"/>
    </location>
</feature>
<dbReference type="EMBL" id="LR999455">
    <property type="protein sequence ID" value="CAE6076300.1"/>
    <property type="molecule type" value="Genomic_DNA"/>
</dbReference>
<dbReference type="GO" id="GO:0006396">
    <property type="term" value="P:RNA processing"/>
    <property type="evidence" value="ECO:0007669"/>
    <property type="project" value="TreeGrafter"/>
</dbReference>
<evidence type="ECO:0000256" key="3">
    <source>
        <dbReference type="PROSITE-ProRule" id="PRU00708"/>
    </source>
</evidence>
<sequence length="680" mass="75885">MKSLLGFRKIPSGLRLRCLRNNKPFCSQSRFPQESENPSQEQRLVCGSTSEENPVTSKVSLLAAKPEQKDDASVIDVLLNRRNNPEAALRFYNWARPWRGSFEDGDVFWVLIHILVTSPETYGRASDLLIRYVSTSNPTPMASVLVSNLVDSAKLFGFEVNSRAFNYLLNAYSKDRQTDCAVDIVNQMLELGVIPFVPYVNRTLSALVQRNSLTEAKELYSRMVAIGVDGDNGTTQLLMRASLREEKPAEALEVFSRAIERGAEPDSLLYSLAVQACCKTLNLAMANSLLREMKEKKLCVPSQETYTSVILASVKQGNMEDAIRLKDEMVSDGISMNVVAATSLITGHCKNNDLGSALDLFYKMEKEGPSPNSVTFSVLIERFSKNGEMEKALEFYKKMESLGLTPSVFHVHTIIQGWLKGQKHEEALKLFDESFETGLANVFICNTILSWLCKQGKIDEATELLGKMESRGIGPNVVSYNNVMLAHCRKKNMDLARTVFSNMLEKGLKPNNYTYSILIDGCFKNHDEQNALEVVNQMTSSNIEVNGVVYQTIINGLCKVGQTSKARELLANMIEEKRFCAVGLVPDEIMYTVIVNGLSKKGQFVKVVKMFEEMKKNNVTPNVLIYNAVIAGHYREGNLDEAFRLHDEMLDKGILPDGATFDILVSGKVGKFQPIRAASL</sequence>
<dbReference type="PANTHER" id="PTHR47934:SF6">
    <property type="entry name" value="MITOCHONDRIAL GROUP I INTRON SPLICING FACTOR CCM1-RELATED"/>
    <property type="match status" value="1"/>
</dbReference>
<dbReference type="AlphaFoldDB" id="A0A8S2ABT9"/>
<feature type="repeat" description="PPR" evidence="3">
    <location>
        <begin position="161"/>
        <end position="195"/>
    </location>
</feature>
<feature type="repeat" description="PPR" evidence="3">
    <location>
        <begin position="337"/>
        <end position="371"/>
    </location>
</feature>
<dbReference type="PANTHER" id="PTHR47934">
    <property type="entry name" value="PENTATRICOPEPTIDE REPEAT-CONTAINING PROTEIN PET309, MITOCHONDRIAL"/>
    <property type="match status" value="1"/>
</dbReference>
<feature type="repeat" description="PPR" evidence="3">
    <location>
        <begin position="372"/>
        <end position="406"/>
    </location>
</feature>
<comment type="similarity">
    <text evidence="1">Belongs to the PPR family. P subfamily.</text>
</comment>
<dbReference type="Proteomes" id="UP000682877">
    <property type="component" value="Chromosome 5"/>
</dbReference>
<evidence type="ECO:0000313" key="5">
    <source>
        <dbReference type="Proteomes" id="UP000682877"/>
    </source>
</evidence>
<reference evidence="4" key="1">
    <citation type="submission" date="2021-01" db="EMBL/GenBank/DDBJ databases">
        <authorList>
            <person name="Bezrukov I."/>
        </authorList>
    </citation>
    <scope>NUCLEOTIDE SEQUENCE</scope>
</reference>
<dbReference type="InterPro" id="IPR011990">
    <property type="entry name" value="TPR-like_helical_dom_sf"/>
</dbReference>
<feature type="repeat" description="PPR" evidence="3">
    <location>
        <begin position="622"/>
        <end position="656"/>
    </location>
</feature>
<dbReference type="GO" id="GO:0007005">
    <property type="term" value="P:mitochondrion organization"/>
    <property type="evidence" value="ECO:0007669"/>
    <property type="project" value="TreeGrafter"/>
</dbReference>
<dbReference type="InterPro" id="IPR051114">
    <property type="entry name" value="Mito_RNA_Proc_CCM1"/>
</dbReference>
<dbReference type="GO" id="GO:0003729">
    <property type="term" value="F:mRNA binding"/>
    <property type="evidence" value="ECO:0007669"/>
    <property type="project" value="TreeGrafter"/>
</dbReference>